<dbReference type="Proteomes" id="UP000663508">
    <property type="component" value="Chromosome"/>
</dbReference>
<evidence type="ECO:0000256" key="1">
    <source>
        <dbReference type="SAM" id="MobiDB-lite"/>
    </source>
</evidence>
<sequence>MVSAAVAKAAGIAEPVMVELFRVVGEGEARSEGACGPRPGPHRSGPEAFSDEVDTGSSQKMLQKQKPGELRDGNAIAKCSSEG</sequence>
<proteinExistence type="predicted"/>
<accession>A0A8H9C8U7</accession>
<dbReference type="EMBL" id="AP024145">
    <property type="protein sequence ID" value="BCM86071.1"/>
    <property type="molecule type" value="Genomic_DNA"/>
</dbReference>
<evidence type="ECO:0000313" key="2">
    <source>
        <dbReference type="EMBL" id="BCM86071.1"/>
    </source>
</evidence>
<feature type="region of interest" description="Disordered" evidence="1">
    <location>
        <begin position="28"/>
        <end position="83"/>
    </location>
</feature>
<gene>
    <name evidence="2" type="ORF">mvi_45320</name>
</gene>
<protein>
    <submittedName>
        <fullName evidence="2">Uncharacterized protein</fullName>
    </submittedName>
</protein>
<evidence type="ECO:0000313" key="3">
    <source>
        <dbReference type="Proteomes" id="UP000663508"/>
    </source>
</evidence>
<organism evidence="2 3">
    <name type="scientific">Methylobacterium indicum</name>
    <dbReference type="NCBI Taxonomy" id="1775910"/>
    <lineage>
        <taxon>Bacteria</taxon>
        <taxon>Pseudomonadati</taxon>
        <taxon>Pseudomonadota</taxon>
        <taxon>Alphaproteobacteria</taxon>
        <taxon>Hyphomicrobiales</taxon>
        <taxon>Methylobacteriaceae</taxon>
        <taxon>Methylobacterium</taxon>
    </lineage>
</organism>
<reference evidence="2" key="1">
    <citation type="submission" date="2020-11" db="EMBL/GenBank/DDBJ databases">
        <title>Complete genome sequence of a novel pathogenic Methylobacterium strain isolated from rice in Vietnam.</title>
        <authorList>
            <person name="Lai K."/>
            <person name="Okazaki S."/>
            <person name="Higashi K."/>
            <person name="Mori H."/>
            <person name="Toyoda A."/>
            <person name="Kurokawa K."/>
        </authorList>
    </citation>
    <scope>NUCLEOTIDE SEQUENCE</scope>
    <source>
        <strain evidence="2">VL1</strain>
    </source>
</reference>
<dbReference type="KEGG" id="mind:mvi_45320"/>
<name>A0A8H9C8U7_9HYPH</name>
<dbReference type="AlphaFoldDB" id="A0A8H9C8U7"/>